<dbReference type="AlphaFoldDB" id="A0A6J6VIE1"/>
<feature type="domain" description="Thioredoxin" evidence="5">
    <location>
        <begin position="43"/>
        <end position="178"/>
    </location>
</feature>
<evidence type="ECO:0000256" key="2">
    <source>
        <dbReference type="ARBA" id="ARBA00022748"/>
    </source>
</evidence>
<dbReference type="PROSITE" id="PS51257">
    <property type="entry name" value="PROKAR_LIPOPROTEIN"/>
    <property type="match status" value="1"/>
</dbReference>
<evidence type="ECO:0000313" key="6">
    <source>
        <dbReference type="EMBL" id="CAB4702858.1"/>
    </source>
</evidence>
<keyword evidence="2" id="KW-0201">Cytochrome c-type biogenesis</keyword>
<dbReference type="CDD" id="cd02966">
    <property type="entry name" value="TlpA_like_family"/>
    <property type="match status" value="1"/>
</dbReference>
<dbReference type="Gene3D" id="3.40.30.10">
    <property type="entry name" value="Glutaredoxin"/>
    <property type="match status" value="1"/>
</dbReference>
<evidence type="ECO:0000313" key="7">
    <source>
        <dbReference type="EMBL" id="CAB4770813.1"/>
    </source>
</evidence>
<dbReference type="PANTHER" id="PTHR42852:SF6">
    <property type="entry name" value="THIOL:DISULFIDE INTERCHANGE PROTEIN DSBE"/>
    <property type="match status" value="1"/>
</dbReference>
<dbReference type="InterPro" id="IPR000866">
    <property type="entry name" value="AhpC/TSA"/>
</dbReference>
<evidence type="ECO:0000256" key="3">
    <source>
        <dbReference type="ARBA" id="ARBA00023157"/>
    </source>
</evidence>
<dbReference type="GO" id="GO:0030313">
    <property type="term" value="C:cell envelope"/>
    <property type="evidence" value="ECO:0007669"/>
    <property type="project" value="UniProtKB-SubCell"/>
</dbReference>
<dbReference type="EMBL" id="CAEZXW010000036">
    <property type="protein sequence ID" value="CAB4702858.1"/>
    <property type="molecule type" value="Genomic_DNA"/>
</dbReference>
<dbReference type="GO" id="GO:0017004">
    <property type="term" value="P:cytochrome complex assembly"/>
    <property type="evidence" value="ECO:0007669"/>
    <property type="project" value="UniProtKB-KW"/>
</dbReference>
<dbReference type="GO" id="GO:0016491">
    <property type="term" value="F:oxidoreductase activity"/>
    <property type="evidence" value="ECO:0007669"/>
    <property type="project" value="InterPro"/>
</dbReference>
<dbReference type="EMBL" id="CAEZZQ010000026">
    <property type="protein sequence ID" value="CAB4770813.1"/>
    <property type="molecule type" value="Genomic_DNA"/>
</dbReference>
<dbReference type="Pfam" id="PF00578">
    <property type="entry name" value="AhpC-TSA"/>
    <property type="match status" value="1"/>
</dbReference>
<accession>A0A6J6VIE1</accession>
<dbReference type="PANTHER" id="PTHR42852">
    <property type="entry name" value="THIOL:DISULFIDE INTERCHANGE PROTEIN DSBE"/>
    <property type="match status" value="1"/>
</dbReference>
<organism evidence="7">
    <name type="scientific">freshwater metagenome</name>
    <dbReference type="NCBI Taxonomy" id="449393"/>
    <lineage>
        <taxon>unclassified sequences</taxon>
        <taxon>metagenomes</taxon>
        <taxon>ecological metagenomes</taxon>
    </lineage>
</organism>
<proteinExistence type="predicted"/>
<evidence type="ECO:0000259" key="5">
    <source>
        <dbReference type="PROSITE" id="PS51352"/>
    </source>
</evidence>
<keyword evidence="4" id="KW-0676">Redox-active center</keyword>
<dbReference type="PROSITE" id="PS51352">
    <property type="entry name" value="THIOREDOXIN_2"/>
    <property type="match status" value="1"/>
</dbReference>
<evidence type="ECO:0000256" key="4">
    <source>
        <dbReference type="ARBA" id="ARBA00023284"/>
    </source>
</evidence>
<dbReference type="SUPFAM" id="SSF52833">
    <property type="entry name" value="Thioredoxin-like"/>
    <property type="match status" value="1"/>
</dbReference>
<dbReference type="InterPro" id="IPR050553">
    <property type="entry name" value="Thioredoxin_ResA/DsbE_sf"/>
</dbReference>
<gene>
    <name evidence="6" type="ORF">UFOPK2593_00721</name>
    <name evidence="7" type="ORF">UFOPK2894_00575</name>
</gene>
<protein>
    <submittedName>
        <fullName evidence="7">Unannotated protein</fullName>
    </submittedName>
</protein>
<dbReference type="InterPro" id="IPR013766">
    <property type="entry name" value="Thioredoxin_domain"/>
</dbReference>
<dbReference type="InterPro" id="IPR017937">
    <property type="entry name" value="Thioredoxin_CS"/>
</dbReference>
<reference evidence="7" key="1">
    <citation type="submission" date="2020-05" db="EMBL/GenBank/DDBJ databases">
        <authorList>
            <person name="Chiriac C."/>
            <person name="Salcher M."/>
            <person name="Ghai R."/>
            <person name="Kavagutti S V."/>
        </authorList>
    </citation>
    <scope>NUCLEOTIDE SEQUENCE</scope>
</reference>
<sequence length="179" mass="19054">MMKRLLPFVLLSTLLVGCGAGTSAPGNGSSYVAGNGAITFIDPHDRVRAPEISGTGLDGATVAQLRGVSVLNVWASWCGPCRAEAPTLQAISVQYPNVHFLGLLTRDDDDAARAFLRRFKITYPTIHDDDLILKFGKTLPPNAIPSTVILDSQSRIAARISGEVTVAGLQELLNKVLAE</sequence>
<keyword evidence="3" id="KW-1015">Disulfide bond</keyword>
<comment type="subcellular location">
    <subcellularLocation>
        <location evidence="1">Cell envelope</location>
    </subcellularLocation>
</comment>
<dbReference type="GO" id="GO:0016209">
    <property type="term" value="F:antioxidant activity"/>
    <property type="evidence" value="ECO:0007669"/>
    <property type="project" value="InterPro"/>
</dbReference>
<dbReference type="PROSITE" id="PS00194">
    <property type="entry name" value="THIOREDOXIN_1"/>
    <property type="match status" value="1"/>
</dbReference>
<name>A0A6J6VIE1_9ZZZZ</name>
<dbReference type="InterPro" id="IPR036249">
    <property type="entry name" value="Thioredoxin-like_sf"/>
</dbReference>
<evidence type="ECO:0000256" key="1">
    <source>
        <dbReference type="ARBA" id="ARBA00004196"/>
    </source>
</evidence>